<name>A0A330LC88_9BACT</name>
<organism evidence="2 3">
    <name type="scientific">Nitrospira lenta</name>
    <dbReference type="NCBI Taxonomy" id="1436998"/>
    <lineage>
        <taxon>Bacteria</taxon>
        <taxon>Pseudomonadati</taxon>
        <taxon>Nitrospirota</taxon>
        <taxon>Nitrospiria</taxon>
        <taxon>Nitrospirales</taxon>
        <taxon>Nitrospiraceae</taxon>
        <taxon>Nitrospira</taxon>
    </lineage>
</organism>
<protein>
    <submittedName>
        <fullName evidence="2">Uncharacterized protein</fullName>
    </submittedName>
</protein>
<dbReference type="Proteomes" id="UP000248168">
    <property type="component" value="Unassembled WGS sequence"/>
</dbReference>
<feature type="region of interest" description="Disordered" evidence="1">
    <location>
        <begin position="23"/>
        <end position="44"/>
    </location>
</feature>
<gene>
    <name evidence="2" type="ORF">NITLEN_80128</name>
</gene>
<evidence type="ECO:0000256" key="1">
    <source>
        <dbReference type="SAM" id="MobiDB-lite"/>
    </source>
</evidence>
<dbReference type="AlphaFoldDB" id="A0A330LC88"/>
<dbReference type="InParanoid" id="A0A330LC88"/>
<dbReference type="RefSeq" id="WP_281267844.1">
    <property type="nucleotide sequence ID" value="NZ_OUNR01000021.1"/>
</dbReference>
<evidence type="ECO:0000313" key="3">
    <source>
        <dbReference type="Proteomes" id="UP000248168"/>
    </source>
</evidence>
<keyword evidence="3" id="KW-1185">Reference proteome</keyword>
<evidence type="ECO:0000313" key="2">
    <source>
        <dbReference type="EMBL" id="SPP66700.1"/>
    </source>
</evidence>
<proteinExistence type="predicted"/>
<dbReference type="EMBL" id="OUNR01000021">
    <property type="protein sequence ID" value="SPP66700.1"/>
    <property type="molecule type" value="Genomic_DNA"/>
</dbReference>
<accession>A0A330LC88</accession>
<reference evidence="3" key="1">
    <citation type="submission" date="2018-04" db="EMBL/GenBank/DDBJ databases">
        <authorList>
            <person name="Lucker S."/>
            <person name="Sakoula D."/>
        </authorList>
    </citation>
    <scope>NUCLEOTIDE SEQUENCE [LARGE SCALE GENOMIC DNA]</scope>
</reference>
<sequence length="44" mass="4605">MEQQKKESYAEPVLIAHELLRDVTGGASGVKNPTPKAGSEGPAI</sequence>